<evidence type="ECO:0000256" key="11">
    <source>
        <dbReference type="ARBA" id="ARBA00038869"/>
    </source>
</evidence>
<proteinExistence type="inferred from homology"/>
<dbReference type="InterPro" id="IPR001695">
    <property type="entry name" value="Lysyl_oxidase"/>
</dbReference>
<sequence>MMTKFPITTFVARSVFVITVFTVLMSVSDSKKWPRSSASSYGHWTRLRRSAPHRNARVVSEGDIRLVGGHTAYQGNVEIYHFGQWGSICDDEWDKREADIVCRLLGYPEAERPTTDSLYGRSRHYFSEKSCNLLLIHQGDKKNEMNSYFGGQQTQTILSGVKCTGNENNLASCRHDYIGVVDCPERDRSIAGVICAKAMPDLIPDDKEIEQSAYLELKQLMHLQCAMEENCVASSAYRLRREHQRRRLLRFTARIGNIGTADFLPFLPKRAWDWHACHQHYHSMEVFAHFDVIDMGGNKVAEGHKASFCLEDNFCRSGTQKKYACANYGDQGITVGCTDNYLHNIDCQWVDITDIKPGNYYFKVSINPEFKVPEITFENNAVTCNLHYDIVSAKVWNCTLGRP</sequence>
<dbReference type="PRINTS" id="PR00074">
    <property type="entry name" value="LYSYLOXIDASE"/>
</dbReference>
<dbReference type="PROSITE" id="PS50287">
    <property type="entry name" value="SRCR_2"/>
    <property type="match status" value="1"/>
</dbReference>
<evidence type="ECO:0000256" key="10">
    <source>
        <dbReference type="ARBA" id="ARBA00023157"/>
    </source>
</evidence>
<dbReference type="Gene3D" id="3.10.250.10">
    <property type="entry name" value="SRCR-like domain"/>
    <property type="match status" value="1"/>
</dbReference>
<evidence type="ECO:0000256" key="6">
    <source>
        <dbReference type="ARBA" id="ARBA00022723"/>
    </source>
</evidence>
<keyword evidence="5" id="KW-0964">Secreted</keyword>
<evidence type="ECO:0000256" key="1">
    <source>
        <dbReference type="ARBA" id="ARBA00001935"/>
    </source>
</evidence>
<feature type="disulfide bond" evidence="13">
    <location>
        <begin position="163"/>
        <end position="173"/>
    </location>
</feature>
<keyword evidence="9" id="KW-0186">Copper</keyword>
<comment type="caution">
    <text evidence="13">Lacks conserved residue(s) required for the propagation of feature annotation.</text>
</comment>
<evidence type="ECO:0000256" key="4">
    <source>
        <dbReference type="ARBA" id="ARBA00022477"/>
    </source>
</evidence>
<keyword evidence="15" id="KW-1185">Reference proteome</keyword>
<comment type="subcellular location">
    <subcellularLocation>
        <location evidence="2">Secreted</location>
        <location evidence="2">Extracellular space</location>
    </subcellularLocation>
</comment>
<evidence type="ECO:0000256" key="5">
    <source>
        <dbReference type="ARBA" id="ARBA00022525"/>
    </source>
</evidence>
<dbReference type="EC" id="1.4.3.13" evidence="11"/>
<evidence type="ECO:0000256" key="7">
    <source>
        <dbReference type="ARBA" id="ARBA00022772"/>
    </source>
</evidence>
<evidence type="ECO:0000256" key="8">
    <source>
        <dbReference type="ARBA" id="ARBA00023002"/>
    </source>
</evidence>
<dbReference type="SMART" id="SM00202">
    <property type="entry name" value="SR"/>
    <property type="match status" value="1"/>
</dbReference>
<dbReference type="RefSeq" id="XP_013788146.2">
    <property type="nucleotide sequence ID" value="XM_013932692.2"/>
</dbReference>
<evidence type="ECO:0000259" key="14">
    <source>
        <dbReference type="PROSITE" id="PS50287"/>
    </source>
</evidence>
<keyword evidence="8" id="KW-0560">Oxidoreductase</keyword>
<evidence type="ECO:0000256" key="9">
    <source>
        <dbReference type="ARBA" id="ARBA00023008"/>
    </source>
</evidence>
<keyword evidence="4" id="KW-0886">LTQ</keyword>
<protein>
    <recommendedName>
        <fullName evidence="11">protein-lysine 6-oxidase</fullName>
        <ecNumber evidence="11">1.4.3.13</ecNumber>
    </recommendedName>
</protein>
<name>A0ABM1BT45_LIMPO</name>
<dbReference type="PROSITE" id="PS00420">
    <property type="entry name" value="SRCR_1"/>
    <property type="match status" value="1"/>
</dbReference>
<dbReference type="Proteomes" id="UP000694941">
    <property type="component" value="Unplaced"/>
</dbReference>
<evidence type="ECO:0000313" key="15">
    <source>
        <dbReference type="Proteomes" id="UP000694941"/>
    </source>
</evidence>
<gene>
    <name evidence="16" type="primary">LOC106472062</name>
</gene>
<comment type="catalytic activity">
    <reaction evidence="12">
        <text>L-lysyl-[protein] + O2 + H2O = (S)-2-amino-6-oxohexanoyl-[protein] + H2O2 + NH4(+)</text>
        <dbReference type="Rhea" id="RHEA:24544"/>
        <dbReference type="Rhea" id="RHEA-COMP:9752"/>
        <dbReference type="Rhea" id="RHEA-COMP:12448"/>
        <dbReference type="ChEBI" id="CHEBI:15377"/>
        <dbReference type="ChEBI" id="CHEBI:15379"/>
        <dbReference type="ChEBI" id="CHEBI:16240"/>
        <dbReference type="ChEBI" id="CHEBI:28938"/>
        <dbReference type="ChEBI" id="CHEBI:29969"/>
        <dbReference type="ChEBI" id="CHEBI:131803"/>
        <dbReference type="EC" id="1.4.3.13"/>
    </reaction>
</comment>
<dbReference type="PANTHER" id="PTHR45817">
    <property type="entry name" value="LYSYL OXIDASE-LIKE-RELATED"/>
    <property type="match status" value="1"/>
</dbReference>
<comment type="similarity">
    <text evidence="3">Belongs to the lysyl oxidase family.</text>
</comment>
<accession>A0ABM1BT45</accession>
<evidence type="ECO:0000256" key="13">
    <source>
        <dbReference type="PROSITE-ProRule" id="PRU00196"/>
    </source>
</evidence>
<dbReference type="PRINTS" id="PR00258">
    <property type="entry name" value="SPERACTRCPTR"/>
</dbReference>
<dbReference type="PROSITE" id="PS00926">
    <property type="entry name" value="LYSYL_OXIDASE"/>
    <property type="match status" value="1"/>
</dbReference>
<evidence type="ECO:0000313" key="16">
    <source>
        <dbReference type="RefSeq" id="XP_013788146.2"/>
    </source>
</evidence>
<reference evidence="16" key="1">
    <citation type="submission" date="2025-08" db="UniProtKB">
        <authorList>
            <consortium name="RefSeq"/>
        </authorList>
    </citation>
    <scope>IDENTIFICATION</scope>
    <source>
        <tissue evidence="16">Muscle</tissue>
    </source>
</reference>
<feature type="domain" description="SRCR" evidence="14">
    <location>
        <begin position="64"/>
        <end position="196"/>
    </location>
</feature>
<dbReference type="InterPro" id="IPR019828">
    <property type="entry name" value="Lysyl_oxidase_CS"/>
</dbReference>
<keyword evidence="6" id="KW-0479">Metal-binding</keyword>
<evidence type="ECO:0000256" key="12">
    <source>
        <dbReference type="ARBA" id="ARBA00047861"/>
    </source>
</evidence>
<keyword evidence="7" id="KW-0801">TPQ</keyword>
<dbReference type="InterPro" id="IPR050912">
    <property type="entry name" value="LOX-like_protein"/>
</dbReference>
<comment type="cofactor">
    <cofactor evidence="1">
        <name>Cu cation</name>
        <dbReference type="ChEBI" id="CHEBI:23378"/>
    </cofactor>
</comment>
<organism evidence="15 16">
    <name type="scientific">Limulus polyphemus</name>
    <name type="common">Atlantic horseshoe crab</name>
    <dbReference type="NCBI Taxonomy" id="6850"/>
    <lineage>
        <taxon>Eukaryota</taxon>
        <taxon>Metazoa</taxon>
        <taxon>Ecdysozoa</taxon>
        <taxon>Arthropoda</taxon>
        <taxon>Chelicerata</taxon>
        <taxon>Merostomata</taxon>
        <taxon>Xiphosura</taxon>
        <taxon>Limulidae</taxon>
        <taxon>Limulus</taxon>
    </lineage>
</organism>
<evidence type="ECO:0000256" key="3">
    <source>
        <dbReference type="ARBA" id="ARBA00007492"/>
    </source>
</evidence>
<dbReference type="SUPFAM" id="SSF56487">
    <property type="entry name" value="SRCR-like"/>
    <property type="match status" value="1"/>
</dbReference>
<dbReference type="InterPro" id="IPR001190">
    <property type="entry name" value="SRCR"/>
</dbReference>
<dbReference type="PANTHER" id="PTHR45817:SF4">
    <property type="entry name" value="LYSYL OXIDASE-LIKE-RELATED"/>
    <property type="match status" value="1"/>
</dbReference>
<dbReference type="Pfam" id="PF00530">
    <property type="entry name" value="SRCR"/>
    <property type="match status" value="1"/>
</dbReference>
<dbReference type="GeneID" id="106472062"/>
<dbReference type="InterPro" id="IPR036772">
    <property type="entry name" value="SRCR-like_dom_sf"/>
</dbReference>
<dbReference type="Pfam" id="PF01186">
    <property type="entry name" value="Lysyl_oxidase"/>
    <property type="match status" value="1"/>
</dbReference>
<evidence type="ECO:0000256" key="2">
    <source>
        <dbReference type="ARBA" id="ARBA00004239"/>
    </source>
</evidence>
<keyword evidence="10 13" id="KW-1015">Disulfide bond</keyword>